<reference evidence="2" key="3">
    <citation type="submission" date="2025-09" db="UniProtKB">
        <authorList>
            <consortium name="Ensembl"/>
        </authorList>
    </citation>
    <scope>IDENTIFICATION</scope>
</reference>
<dbReference type="GO" id="GO:0032733">
    <property type="term" value="P:positive regulation of interleukin-10 production"/>
    <property type="evidence" value="ECO:0007669"/>
    <property type="project" value="TreeGrafter"/>
</dbReference>
<dbReference type="GO" id="GO:0005615">
    <property type="term" value="C:extracellular space"/>
    <property type="evidence" value="ECO:0007669"/>
    <property type="project" value="Ensembl"/>
</dbReference>
<keyword evidence="3" id="KW-1185">Reference proteome</keyword>
<reference evidence="2 3" key="1">
    <citation type="submission" date="2018-10" db="EMBL/GenBank/DDBJ databases">
        <title>Improved assembly of the deer mouse Peromyscus maniculatus genome.</title>
        <authorList>
            <person name="Lassance J.-M."/>
            <person name="Hoekstra H.E."/>
        </authorList>
    </citation>
    <scope>NUCLEOTIDE SEQUENCE [LARGE SCALE GENOMIC DNA]</scope>
</reference>
<dbReference type="GO" id="GO:0032722">
    <property type="term" value="P:positive regulation of chemokine production"/>
    <property type="evidence" value="ECO:0007669"/>
    <property type="project" value="TreeGrafter"/>
</dbReference>
<name>A0A8C8TJ43_PERMB</name>
<protein>
    <submittedName>
        <fullName evidence="2">Thymic stromal lymphopoietin</fullName>
    </submittedName>
</protein>
<keyword evidence="1" id="KW-0732">Signal</keyword>
<dbReference type="Ensembl" id="ENSPEMT00000020263.2">
    <property type="protein sequence ID" value="ENSPEMP00000015955.1"/>
    <property type="gene ID" value="ENSPEMG00000015334.2"/>
</dbReference>
<dbReference type="PANTHER" id="PTHR38003">
    <property type="entry name" value="THYMIC STROMAL LYMPHOPOIETIN"/>
    <property type="match status" value="1"/>
</dbReference>
<dbReference type="GO" id="GO:0005139">
    <property type="term" value="F:interleukin-7 receptor binding"/>
    <property type="evidence" value="ECO:0007669"/>
    <property type="project" value="TreeGrafter"/>
</dbReference>
<dbReference type="GO" id="GO:0061844">
    <property type="term" value="P:antimicrobial humoral immune response mediated by antimicrobial peptide"/>
    <property type="evidence" value="ECO:0007669"/>
    <property type="project" value="TreeGrafter"/>
</dbReference>
<sequence length="138" mass="16085">MVLLRDLFILQVVRLVLTYNFSNCNFEEISNIYSEAIFPDLKEYLNGRTFNQIEVCDNLTDCLMKIEYHTLNPIPGCPSLPQKTFALKTKGALISQCPGYSETQRNNPQEMKQEVENICLNQTSQIQWLWFMLRQTPV</sequence>
<dbReference type="GO" id="GO:0032754">
    <property type="term" value="P:positive regulation of interleukin-5 production"/>
    <property type="evidence" value="ECO:0007669"/>
    <property type="project" value="TreeGrafter"/>
</dbReference>
<dbReference type="InterPro" id="IPR029189">
    <property type="entry name" value="TSLP"/>
</dbReference>
<dbReference type="Gene3D" id="1.20.1250.90">
    <property type="entry name" value="Thymic stromal lymphopoietin"/>
    <property type="match status" value="1"/>
</dbReference>
<feature type="signal peptide" evidence="1">
    <location>
        <begin position="1"/>
        <end position="18"/>
    </location>
</feature>
<evidence type="ECO:0000256" key="1">
    <source>
        <dbReference type="SAM" id="SignalP"/>
    </source>
</evidence>
<organism evidence="2 3">
    <name type="scientific">Peromyscus maniculatus bairdii</name>
    <name type="common">Prairie deer mouse</name>
    <dbReference type="NCBI Taxonomy" id="230844"/>
    <lineage>
        <taxon>Eukaryota</taxon>
        <taxon>Metazoa</taxon>
        <taxon>Chordata</taxon>
        <taxon>Craniata</taxon>
        <taxon>Vertebrata</taxon>
        <taxon>Euteleostomi</taxon>
        <taxon>Mammalia</taxon>
        <taxon>Eutheria</taxon>
        <taxon>Euarchontoglires</taxon>
        <taxon>Glires</taxon>
        <taxon>Rodentia</taxon>
        <taxon>Myomorpha</taxon>
        <taxon>Muroidea</taxon>
        <taxon>Cricetidae</taxon>
        <taxon>Neotominae</taxon>
        <taxon>Peromyscus</taxon>
    </lineage>
</organism>
<dbReference type="GO" id="GO:0032755">
    <property type="term" value="P:positive regulation of interleukin-6 production"/>
    <property type="evidence" value="ECO:0007669"/>
    <property type="project" value="TreeGrafter"/>
</dbReference>
<accession>A0A8C8TJ43</accession>
<proteinExistence type="predicted"/>
<dbReference type="GeneTree" id="ENSGT00390000012541"/>
<dbReference type="InterPro" id="IPR038329">
    <property type="entry name" value="TSLP_sf"/>
</dbReference>
<dbReference type="PANTHER" id="PTHR38003:SF1">
    <property type="entry name" value="THYMIC STROMAL LYMPHOPOIETIN"/>
    <property type="match status" value="1"/>
</dbReference>
<evidence type="ECO:0000313" key="3">
    <source>
        <dbReference type="Proteomes" id="UP000694547"/>
    </source>
</evidence>
<dbReference type="Pfam" id="PF15216">
    <property type="entry name" value="TSLP"/>
    <property type="match status" value="1"/>
</dbReference>
<dbReference type="GO" id="GO:0050729">
    <property type="term" value="P:positive regulation of inflammatory response"/>
    <property type="evidence" value="ECO:0007669"/>
    <property type="project" value="TreeGrafter"/>
</dbReference>
<dbReference type="GO" id="GO:0005125">
    <property type="term" value="F:cytokine activity"/>
    <property type="evidence" value="ECO:0007669"/>
    <property type="project" value="Ensembl"/>
</dbReference>
<reference evidence="2" key="2">
    <citation type="submission" date="2025-08" db="UniProtKB">
        <authorList>
            <consortium name="Ensembl"/>
        </authorList>
    </citation>
    <scope>IDENTIFICATION</scope>
</reference>
<feature type="chain" id="PRO_5034186876" evidence="1">
    <location>
        <begin position="19"/>
        <end position="138"/>
    </location>
</feature>
<dbReference type="GO" id="GO:0032736">
    <property type="term" value="P:positive regulation of interleukin-13 production"/>
    <property type="evidence" value="ECO:0007669"/>
    <property type="project" value="TreeGrafter"/>
</dbReference>
<dbReference type="Proteomes" id="UP000694547">
    <property type="component" value="Chromosome 19"/>
</dbReference>
<dbReference type="GO" id="GO:0001961">
    <property type="term" value="P:positive regulation of cytokine-mediated signaling pathway"/>
    <property type="evidence" value="ECO:0007669"/>
    <property type="project" value="TreeGrafter"/>
</dbReference>
<evidence type="ECO:0000313" key="2">
    <source>
        <dbReference type="Ensembl" id="ENSPEMP00000015955.1"/>
    </source>
</evidence>
<dbReference type="AlphaFoldDB" id="A0A8C8TJ43"/>